<evidence type="ECO:0000256" key="1">
    <source>
        <dbReference type="SAM" id="Phobius"/>
    </source>
</evidence>
<dbReference type="Pfam" id="PF06123">
    <property type="entry name" value="CreD"/>
    <property type="match status" value="1"/>
</dbReference>
<dbReference type="GO" id="GO:0005886">
    <property type="term" value="C:plasma membrane"/>
    <property type="evidence" value="ECO:0007669"/>
    <property type="project" value="TreeGrafter"/>
</dbReference>
<keyword evidence="1" id="KW-1133">Transmembrane helix</keyword>
<dbReference type="PIRSF" id="PIRSF004548">
    <property type="entry name" value="CreD"/>
    <property type="match status" value="1"/>
</dbReference>
<comment type="caution">
    <text evidence="2">The sequence shown here is derived from an EMBL/GenBank/DDBJ whole genome shotgun (WGS) entry which is preliminary data.</text>
</comment>
<feature type="transmembrane region" description="Helical" evidence="1">
    <location>
        <begin position="427"/>
        <end position="446"/>
    </location>
</feature>
<proteinExistence type="predicted"/>
<dbReference type="NCBIfam" id="NF008712">
    <property type="entry name" value="PRK11715.1-1"/>
    <property type="match status" value="1"/>
</dbReference>
<organism evidence="2 3">
    <name type="scientific">Alkalisalibacterium limincola</name>
    <dbReference type="NCBI Taxonomy" id="2699169"/>
    <lineage>
        <taxon>Bacteria</taxon>
        <taxon>Pseudomonadati</taxon>
        <taxon>Pseudomonadota</taxon>
        <taxon>Gammaproteobacteria</taxon>
        <taxon>Lysobacterales</taxon>
        <taxon>Lysobacteraceae</taxon>
        <taxon>Alkalisalibacterium</taxon>
    </lineage>
</organism>
<feature type="transmembrane region" description="Helical" evidence="1">
    <location>
        <begin position="402"/>
        <end position="422"/>
    </location>
</feature>
<sequence>MTAVECSATRPAGAPGSAAMRSGVGVRLGLVGLVMLVLMVPMTMLRGLVAERQARAAEVATEIAEASSHAQRLLGPMLLVEYEERRLHVRTVTEGGVEREVSEVKTERRRELVLPDRLRVDNELQTERRGRSLFSTLLVHAVTDLQAAFTLPSTPPPDTRPLRLWLVMGLGDNRGLGSLEVSVGGRTHAPQPGTGVGWLEQGVHVPLPLDLLQQRRLEVAANMTLSGTGSMHWLPAGSETEVHAHGSWPHPGFTGDRLPVSPSVAADGFRAKWSVSRLASQAQQAIVRCGADAPHCPAALDASFGVRLVEPVDRNLMTERAMKYALLVLALVLGAVFVLEVTQRRAVHPVQYGLTGLALAMFFLLLLSLSEHIGFGAAYLVAAGASTALISAYLSALQQGRAGRWIVPLALGALYGLLYGLLQSEDYALLMGSIALFGLLAALMLATRHLDWSRVGATTP</sequence>
<keyword evidence="1" id="KW-0812">Transmembrane</keyword>
<feature type="transmembrane region" description="Helical" evidence="1">
    <location>
        <begin position="376"/>
        <end position="396"/>
    </location>
</feature>
<gene>
    <name evidence="2" type="ORF">FU658_04120</name>
</gene>
<dbReference type="EMBL" id="VRTS01000002">
    <property type="protein sequence ID" value="TXK65002.1"/>
    <property type="molecule type" value="Genomic_DNA"/>
</dbReference>
<feature type="transmembrane region" description="Helical" evidence="1">
    <location>
        <begin position="24"/>
        <end position="45"/>
    </location>
</feature>
<evidence type="ECO:0000313" key="2">
    <source>
        <dbReference type="EMBL" id="TXK65002.1"/>
    </source>
</evidence>
<feature type="transmembrane region" description="Helical" evidence="1">
    <location>
        <begin position="349"/>
        <end position="369"/>
    </location>
</feature>
<dbReference type="AlphaFoldDB" id="A0A5C8KW29"/>
<evidence type="ECO:0000313" key="3">
    <source>
        <dbReference type="Proteomes" id="UP000321248"/>
    </source>
</evidence>
<dbReference type="PANTHER" id="PTHR30092">
    <property type="entry name" value="INNER MEMBRANE PROTEIN CRED"/>
    <property type="match status" value="1"/>
</dbReference>
<keyword evidence="1" id="KW-0472">Membrane</keyword>
<protein>
    <submittedName>
        <fullName evidence="2">Cell envelope integrity protein CreD</fullName>
    </submittedName>
</protein>
<dbReference type="Proteomes" id="UP000321248">
    <property type="component" value="Unassembled WGS sequence"/>
</dbReference>
<feature type="transmembrane region" description="Helical" evidence="1">
    <location>
        <begin position="324"/>
        <end position="343"/>
    </location>
</feature>
<dbReference type="OrthoDB" id="9791851at2"/>
<name>A0A5C8KW29_9GAMM</name>
<accession>A0A5C8KW29</accession>
<keyword evidence="3" id="KW-1185">Reference proteome</keyword>
<dbReference type="PANTHER" id="PTHR30092:SF0">
    <property type="entry name" value="INNER MEMBRANE PROTEIN CRED"/>
    <property type="match status" value="1"/>
</dbReference>
<reference evidence="2 3" key="1">
    <citation type="submission" date="2019-08" db="EMBL/GenBank/DDBJ databases">
        <authorList>
            <person name="Karlyshev A.V."/>
        </authorList>
    </citation>
    <scope>NUCLEOTIDE SEQUENCE [LARGE SCALE GENOMIC DNA]</scope>
    <source>
        <strain evidence="2 3">Alg18-2.2</strain>
    </source>
</reference>
<dbReference type="InterPro" id="IPR010364">
    <property type="entry name" value="Uncharacterised_IM_CreD"/>
</dbReference>